<comment type="cofactor">
    <cofactor evidence="1">
        <name>Mg(2+)</name>
        <dbReference type="ChEBI" id="CHEBI:18420"/>
    </cofactor>
</comment>
<comment type="similarity">
    <text evidence="2 5">Belongs to the Nudix hydrolase family.</text>
</comment>
<dbReference type="GO" id="GO:0016787">
    <property type="term" value="F:hydrolase activity"/>
    <property type="evidence" value="ECO:0007669"/>
    <property type="project" value="UniProtKB-KW"/>
</dbReference>
<dbReference type="Proteomes" id="UP000481360">
    <property type="component" value="Unassembled WGS sequence"/>
</dbReference>
<evidence type="ECO:0000259" key="6">
    <source>
        <dbReference type="PROSITE" id="PS51462"/>
    </source>
</evidence>
<dbReference type="PANTHER" id="PTHR43046:SF12">
    <property type="entry name" value="GDP-MANNOSE MANNOSYL HYDROLASE"/>
    <property type="match status" value="1"/>
</dbReference>
<dbReference type="AlphaFoldDB" id="A0A7C9RXU8"/>
<dbReference type="RefSeq" id="WP_166054509.1">
    <property type="nucleotide sequence ID" value="NZ_JAAMPJ010000017.1"/>
</dbReference>
<keyword evidence="4" id="KW-0460">Magnesium</keyword>
<name>A0A7C9RXU8_9PSEU</name>
<organism evidence="7 8">
    <name type="scientific">Lentzea alba</name>
    <dbReference type="NCBI Taxonomy" id="2714351"/>
    <lineage>
        <taxon>Bacteria</taxon>
        <taxon>Bacillati</taxon>
        <taxon>Actinomycetota</taxon>
        <taxon>Actinomycetes</taxon>
        <taxon>Pseudonocardiales</taxon>
        <taxon>Pseudonocardiaceae</taxon>
        <taxon>Lentzea</taxon>
    </lineage>
</organism>
<evidence type="ECO:0000256" key="1">
    <source>
        <dbReference type="ARBA" id="ARBA00001946"/>
    </source>
</evidence>
<evidence type="ECO:0000256" key="2">
    <source>
        <dbReference type="ARBA" id="ARBA00005582"/>
    </source>
</evidence>
<dbReference type="CDD" id="cd18876">
    <property type="entry name" value="NUDIX_Hydrolase"/>
    <property type="match status" value="1"/>
</dbReference>
<evidence type="ECO:0000256" key="4">
    <source>
        <dbReference type="ARBA" id="ARBA00022842"/>
    </source>
</evidence>
<dbReference type="InterPro" id="IPR000086">
    <property type="entry name" value="NUDIX_hydrolase_dom"/>
</dbReference>
<keyword evidence="8" id="KW-1185">Reference proteome</keyword>
<dbReference type="EMBL" id="JAAMPJ010000017">
    <property type="protein sequence ID" value="NGY65588.1"/>
    <property type="molecule type" value="Genomic_DNA"/>
</dbReference>
<proteinExistence type="inferred from homology"/>
<dbReference type="PROSITE" id="PS00893">
    <property type="entry name" value="NUDIX_BOX"/>
    <property type="match status" value="1"/>
</dbReference>
<evidence type="ECO:0000313" key="7">
    <source>
        <dbReference type="EMBL" id="NGY65588.1"/>
    </source>
</evidence>
<dbReference type="InterPro" id="IPR020476">
    <property type="entry name" value="Nudix_hydrolase"/>
</dbReference>
<comment type="caution">
    <text evidence="7">The sequence shown here is derived from an EMBL/GenBank/DDBJ whole genome shotgun (WGS) entry which is preliminary data.</text>
</comment>
<evidence type="ECO:0000256" key="5">
    <source>
        <dbReference type="RuleBase" id="RU003476"/>
    </source>
</evidence>
<dbReference type="PRINTS" id="PR00502">
    <property type="entry name" value="NUDIXFAMILY"/>
</dbReference>
<keyword evidence="3 5" id="KW-0378">Hydrolase</keyword>
<reference evidence="7 8" key="1">
    <citation type="submission" date="2020-03" db="EMBL/GenBank/DDBJ databases">
        <title>Isolation and identification of active actinomycetes.</title>
        <authorList>
            <person name="Sun X."/>
        </authorList>
    </citation>
    <scope>NUCLEOTIDE SEQUENCE [LARGE SCALE GENOMIC DNA]</scope>
    <source>
        <strain evidence="7 8">NEAU-D13</strain>
    </source>
</reference>
<dbReference type="InterPro" id="IPR015797">
    <property type="entry name" value="NUDIX_hydrolase-like_dom_sf"/>
</dbReference>
<dbReference type="PROSITE" id="PS51462">
    <property type="entry name" value="NUDIX"/>
    <property type="match status" value="1"/>
</dbReference>
<evidence type="ECO:0000313" key="8">
    <source>
        <dbReference type="Proteomes" id="UP000481360"/>
    </source>
</evidence>
<dbReference type="Gene3D" id="3.90.79.10">
    <property type="entry name" value="Nucleoside Triphosphate Pyrophosphohydrolase"/>
    <property type="match status" value="1"/>
</dbReference>
<sequence>MDHSSRALAAAGALFFDERGRILLVEPTYKPHWEIPGGVVEHGETPSEACRREVAEELGLIRDTGRLLVVDWAPSNDDDRVLFVFDGGTLTGEDDIQLQAEELKSYEFVTPRQAQLRLIPRLARRVAEALRAREAGETRYLEDGVDRG</sequence>
<evidence type="ECO:0000256" key="3">
    <source>
        <dbReference type="ARBA" id="ARBA00022801"/>
    </source>
</evidence>
<protein>
    <submittedName>
        <fullName evidence="7">NUDIX hydrolase</fullName>
    </submittedName>
</protein>
<dbReference type="InterPro" id="IPR020084">
    <property type="entry name" value="NUDIX_hydrolase_CS"/>
</dbReference>
<dbReference type="PANTHER" id="PTHR43046">
    <property type="entry name" value="GDP-MANNOSE MANNOSYL HYDROLASE"/>
    <property type="match status" value="1"/>
</dbReference>
<feature type="domain" description="Nudix hydrolase" evidence="6">
    <location>
        <begin position="5"/>
        <end position="132"/>
    </location>
</feature>
<gene>
    <name evidence="7" type="ORF">G7043_42520</name>
</gene>
<dbReference type="SUPFAM" id="SSF55811">
    <property type="entry name" value="Nudix"/>
    <property type="match status" value="1"/>
</dbReference>
<accession>A0A7C9RXU8</accession>
<dbReference type="Pfam" id="PF00293">
    <property type="entry name" value="NUDIX"/>
    <property type="match status" value="1"/>
</dbReference>